<name>A0A2L2SPX2_9HYPO</name>
<dbReference type="EMBL" id="LN649232">
    <property type="protein sequence ID" value="CEI38671.1"/>
    <property type="molecule type" value="Genomic_DNA"/>
</dbReference>
<proteinExistence type="predicted"/>
<keyword evidence="2" id="KW-1185">Reference proteome</keyword>
<sequence>MRKPCVRTAAVVKTQLHWRKRAKRLRTRHLIGPDSLGHCFTRQDRLLQLVGQRTPQQANMMVGPLDGHQILVTSPCIATLGKNVKQAFRLH</sequence>
<protein>
    <submittedName>
        <fullName evidence="1">Uncharacterized protein</fullName>
    </submittedName>
</protein>
<dbReference type="AlphaFoldDB" id="A0A2L2SPX2"/>
<dbReference type="Proteomes" id="UP000245910">
    <property type="component" value="Chromosome IIII"/>
</dbReference>
<accession>A0A2L2SPX2</accession>
<evidence type="ECO:0000313" key="1">
    <source>
        <dbReference type="EMBL" id="CEI38671.1"/>
    </source>
</evidence>
<organism evidence="1 2">
    <name type="scientific">Fusarium venenatum</name>
    <dbReference type="NCBI Taxonomy" id="56646"/>
    <lineage>
        <taxon>Eukaryota</taxon>
        <taxon>Fungi</taxon>
        <taxon>Dikarya</taxon>
        <taxon>Ascomycota</taxon>
        <taxon>Pezizomycotina</taxon>
        <taxon>Sordariomycetes</taxon>
        <taxon>Hypocreomycetidae</taxon>
        <taxon>Hypocreales</taxon>
        <taxon>Nectriaceae</taxon>
        <taxon>Fusarium</taxon>
    </lineage>
</organism>
<evidence type="ECO:0000313" key="2">
    <source>
        <dbReference type="Proteomes" id="UP000245910"/>
    </source>
</evidence>
<reference evidence="2" key="1">
    <citation type="submission" date="2014-10" db="EMBL/GenBank/DDBJ databases">
        <authorList>
            <person name="King R."/>
        </authorList>
    </citation>
    <scope>NUCLEOTIDE SEQUENCE [LARGE SCALE GENOMIC DNA]</scope>
    <source>
        <strain evidence="2">A3/5</strain>
    </source>
</reference>